<evidence type="ECO:0000313" key="2">
    <source>
        <dbReference type="Proteomes" id="UP001082703"/>
    </source>
</evidence>
<dbReference type="RefSeq" id="WP_268056827.1">
    <property type="nucleotide sequence ID" value="NZ_JAPOHA010000001.1"/>
</dbReference>
<dbReference type="EMBL" id="JAPOHA010000001">
    <property type="protein sequence ID" value="MCY1712819.1"/>
    <property type="molecule type" value="Genomic_DNA"/>
</dbReference>
<gene>
    <name evidence="1" type="ORF">OUY18_00910</name>
</gene>
<reference evidence="1 2" key="1">
    <citation type="submission" date="2022-11" db="EMBL/GenBank/DDBJ databases">
        <authorList>
            <person name="Caiyu Z."/>
        </authorList>
    </citation>
    <scope>NUCLEOTIDE SEQUENCE [LARGE SCALE GENOMIC DNA]</scope>
    <source>
        <strain evidence="1 2">YR-4</strain>
    </source>
</reference>
<dbReference type="Proteomes" id="UP001082703">
    <property type="component" value="Unassembled WGS sequence"/>
</dbReference>
<comment type="caution">
    <text evidence="1">The sequence shown here is derived from an EMBL/GenBank/DDBJ whole genome shotgun (WGS) entry which is preliminary data.</text>
</comment>
<keyword evidence="2" id="KW-1185">Reference proteome</keyword>
<accession>A0ABT4BPK6</accession>
<sequence length="52" mass="6149">MPDDGKRTLESDIKPSTIRLSVGTEYIDDSLYGLDRDYRKYSFFRKQGTCYF</sequence>
<name>A0ABT4BPK6_9FIRM</name>
<protein>
    <submittedName>
        <fullName evidence="1">Uncharacterized protein</fullName>
    </submittedName>
</protein>
<organism evidence="1 2">
    <name type="scientific">Caproiciproducens galactitolivorans</name>
    <dbReference type="NCBI Taxonomy" id="642589"/>
    <lineage>
        <taxon>Bacteria</taxon>
        <taxon>Bacillati</taxon>
        <taxon>Bacillota</taxon>
        <taxon>Clostridia</taxon>
        <taxon>Eubacteriales</taxon>
        <taxon>Acutalibacteraceae</taxon>
        <taxon>Caproiciproducens</taxon>
    </lineage>
</organism>
<proteinExistence type="predicted"/>
<evidence type="ECO:0000313" key="1">
    <source>
        <dbReference type="EMBL" id="MCY1712819.1"/>
    </source>
</evidence>